<evidence type="ECO:0000313" key="1">
    <source>
        <dbReference type="EMBL" id="CAI9737734.1"/>
    </source>
</evidence>
<dbReference type="EMBL" id="OX597833">
    <property type="protein sequence ID" value="CAI9737734.1"/>
    <property type="molecule type" value="Genomic_DNA"/>
</dbReference>
<sequence>MTAAAPIKVCDAVPKKSCDLEPVEVEETEGPVEGVMADAVVPCLEPLASRPLSLGAQDKELARSGADIAESDVPALCVVVAAVIEIADVLPSSNIDFANRTFLTIKCRYAIENLLQFFLVRNHSEVIVQIYYQKKTGGFAVVSKRKGFDCTVPTVPGDKKGVITCSKRYPSCEDATYYKCSTYKESSKSRLVRVRSFIKKLEFLNPPAEVNKLAIFRCSAYIGAPFGATDFLWSHETKHYNWIN</sequence>
<name>A0AA36FHY3_OCTVU</name>
<organism evidence="1 2">
    <name type="scientific">Octopus vulgaris</name>
    <name type="common">Common octopus</name>
    <dbReference type="NCBI Taxonomy" id="6645"/>
    <lineage>
        <taxon>Eukaryota</taxon>
        <taxon>Metazoa</taxon>
        <taxon>Spiralia</taxon>
        <taxon>Lophotrochozoa</taxon>
        <taxon>Mollusca</taxon>
        <taxon>Cephalopoda</taxon>
        <taxon>Coleoidea</taxon>
        <taxon>Octopodiformes</taxon>
        <taxon>Octopoda</taxon>
        <taxon>Incirrata</taxon>
        <taxon>Octopodidae</taxon>
        <taxon>Octopus</taxon>
    </lineage>
</organism>
<evidence type="ECO:0000313" key="2">
    <source>
        <dbReference type="Proteomes" id="UP001162480"/>
    </source>
</evidence>
<reference evidence="1" key="1">
    <citation type="submission" date="2023-08" db="EMBL/GenBank/DDBJ databases">
        <authorList>
            <person name="Alioto T."/>
            <person name="Alioto T."/>
            <person name="Gomez Garrido J."/>
        </authorList>
    </citation>
    <scope>NUCLEOTIDE SEQUENCE</scope>
</reference>
<proteinExistence type="predicted"/>
<accession>A0AA36FHY3</accession>
<dbReference type="Proteomes" id="UP001162480">
    <property type="component" value="Chromosome 20"/>
</dbReference>
<keyword evidence="2" id="KW-1185">Reference proteome</keyword>
<protein>
    <submittedName>
        <fullName evidence="1">Uncharacterized protein</fullName>
    </submittedName>
</protein>
<dbReference type="AlphaFoldDB" id="A0AA36FHY3"/>
<gene>
    <name evidence="1" type="ORF">OCTVUL_1B023932</name>
</gene>